<proteinExistence type="predicted"/>
<protein>
    <recommendedName>
        <fullName evidence="5">F-box domain-containing protein</fullName>
    </recommendedName>
</protein>
<name>A0AAD9D6F4_9STRA</name>
<dbReference type="Proteomes" id="UP001224775">
    <property type="component" value="Unassembled WGS sequence"/>
</dbReference>
<keyword evidence="2" id="KW-0472">Membrane</keyword>
<gene>
    <name evidence="3" type="ORF">QTG54_014513</name>
</gene>
<sequence length="718" mass="81027">MSTPKQYLSLPEVLMSLVESYLPPSDCAHLSATSTCLHQRWTARRWHRTFQLHYGRGSQIIKKERLTKLRKCREIVECLLKDQGPNGVRYAEIHHWLAKYGELYKDGWTLTFVGCCHDINFPCECKHSASSCSMSCSKSGCNLHTDMQRHQQTSLRYGHEDSLDDGAASTTRFNVPALVPSVQRAYVDLWDTIELSFLGYYDAEREARTRNLHPVPSIMRTVRASVLPELAEYLYFVVGFKPLARGGLVSRRRGRDGGVMGPMISRNNTGTNTSAATTIEEIDSLRNTATTMSAWKLASILRERGVGCLRCSICDCIDLVGDDIEEDSMDSINEERGVGERGPHSQGDRRSPFLREFQERVGGSQAWITPCHCPELVHRQCLERKLGLVPKYEPWERLKVIGANLFLKRHSTQSAQGDQFYEPLSNSFAPRSATNHEYAAPRVWISYDSTIPRRRRPGDNELERENATIAIDELGQFRSPDASCEMCGGRYLRSVRLPRSRAEVVAASLSDPLSVLRFAPDIAQYTIGDLEVANNRAERSCIGNVAITTVLYASHFFSRRFAAIIDRLWMGPISLFYCRLYFYFVVTSAILTMSFIPVVSRNVRLYILEPLMGQRLLELLQPIGDAIALINLLQYAISSTTVICIFWRTNYRIFTVANGKEAAANLRRRQDLTRHLQHDNGVLEVNRAGAAGRNHARIDGVGPGDTNAASHPLYHGPW</sequence>
<feature type="transmembrane region" description="Helical" evidence="2">
    <location>
        <begin position="580"/>
        <end position="599"/>
    </location>
</feature>
<feature type="region of interest" description="Disordered" evidence="1">
    <location>
        <begin position="696"/>
        <end position="718"/>
    </location>
</feature>
<dbReference type="AlphaFoldDB" id="A0AAD9D6F4"/>
<keyword evidence="2" id="KW-1133">Transmembrane helix</keyword>
<evidence type="ECO:0000313" key="4">
    <source>
        <dbReference type="Proteomes" id="UP001224775"/>
    </source>
</evidence>
<comment type="caution">
    <text evidence="3">The sequence shown here is derived from an EMBL/GenBank/DDBJ whole genome shotgun (WGS) entry which is preliminary data.</text>
</comment>
<evidence type="ECO:0008006" key="5">
    <source>
        <dbReference type="Google" id="ProtNLM"/>
    </source>
</evidence>
<keyword evidence="2" id="KW-0812">Transmembrane</keyword>
<evidence type="ECO:0000256" key="2">
    <source>
        <dbReference type="SAM" id="Phobius"/>
    </source>
</evidence>
<dbReference type="EMBL" id="JATAAI010000037">
    <property type="protein sequence ID" value="KAK1734640.1"/>
    <property type="molecule type" value="Genomic_DNA"/>
</dbReference>
<evidence type="ECO:0000256" key="1">
    <source>
        <dbReference type="SAM" id="MobiDB-lite"/>
    </source>
</evidence>
<evidence type="ECO:0000313" key="3">
    <source>
        <dbReference type="EMBL" id="KAK1734640.1"/>
    </source>
</evidence>
<organism evidence="3 4">
    <name type="scientific">Skeletonema marinoi</name>
    <dbReference type="NCBI Taxonomy" id="267567"/>
    <lineage>
        <taxon>Eukaryota</taxon>
        <taxon>Sar</taxon>
        <taxon>Stramenopiles</taxon>
        <taxon>Ochrophyta</taxon>
        <taxon>Bacillariophyta</taxon>
        <taxon>Coscinodiscophyceae</taxon>
        <taxon>Thalassiosirophycidae</taxon>
        <taxon>Thalassiosirales</taxon>
        <taxon>Skeletonemataceae</taxon>
        <taxon>Skeletonema</taxon>
        <taxon>Skeletonema marinoi-dohrnii complex</taxon>
    </lineage>
</organism>
<accession>A0AAD9D6F4</accession>
<keyword evidence="4" id="KW-1185">Reference proteome</keyword>
<reference evidence="3" key="1">
    <citation type="submission" date="2023-06" db="EMBL/GenBank/DDBJ databases">
        <title>Survivors Of The Sea: Transcriptome response of Skeletonema marinoi to long-term dormancy.</title>
        <authorList>
            <person name="Pinder M.I.M."/>
            <person name="Kourtchenko O."/>
            <person name="Robertson E.K."/>
            <person name="Larsson T."/>
            <person name="Maumus F."/>
            <person name="Osuna-Cruz C.M."/>
            <person name="Vancaester E."/>
            <person name="Stenow R."/>
            <person name="Vandepoele K."/>
            <person name="Ploug H."/>
            <person name="Bruchert V."/>
            <person name="Godhe A."/>
            <person name="Topel M."/>
        </authorList>
    </citation>
    <scope>NUCLEOTIDE SEQUENCE</scope>
    <source>
        <strain evidence="3">R05AC</strain>
    </source>
</reference>